<dbReference type="InterPro" id="IPR032708">
    <property type="entry name" value="McjB_C"/>
</dbReference>
<keyword evidence="3" id="KW-1185">Reference proteome</keyword>
<sequence>MNNWLKKYNKLGIRERQTLKKAILQLIWVYLNLRFRSFENFKKWFKNSLKDESIQDDELLSASISKASIIYPGMFTCLPQALAFKKMKGKASEYKLVIGVQPGVAKLDAHAWIEKKGEVLIGDVPDFNYLPLWTWE</sequence>
<evidence type="ECO:0000313" key="2">
    <source>
        <dbReference type="EMBL" id="KPM49424.1"/>
    </source>
</evidence>
<dbReference type="Proteomes" id="UP000050454">
    <property type="component" value="Unassembled WGS sequence"/>
</dbReference>
<feature type="domain" description="Microcin J25-processing protein McjB C-terminal" evidence="1">
    <location>
        <begin position="52"/>
        <end position="124"/>
    </location>
</feature>
<dbReference type="InterPro" id="IPR053521">
    <property type="entry name" value="McjB-like"/>
</dbReference>
<dbReference type="OrthoDB" id="671090at2"/>
<dbReference type="NCBIfam" id="NF033537">
    <property type="entry name" value="lasso_biosyn_B2"/>
    <property type="match status" value="1"/>
</dbReference>
<dbReference type="AlphaFoldDB" id="A0A0P7C7D4"/>
<protein>
    <recommendedName>
        <fullName evidence="1">Microcin J25-processing protein McjB C-terminal domain-containing protein</fullName>
    </recommendedName>
</protein>
<gene>
    <name evidence="2" type="ORF">AFM12_02065</name>
</gene>
<reference evidence="2 3" key="1">
    <citation type="submission" date="2015-07" db="EMBL/GenBank/DDBJ databases">
        <title>The draft genome sequence of Leadbetterella sp. JN14-9.</title>
        <authorList>
            <person name="Liu Y."/>
            <person name="Du J."/>
            <person name="Shao Z."/>
        </authorList>
    </citation>
    <scope>NUCLEOTIDE SEQUENCE [LARGE SCALE GENOMIC DNA]</scope>
    <source>
        <strain evidence="2 3">JN14-9</strain>
    </source>
</reference>
<accession>A0A0P7C7D4</accession>
<evidence type="ECO:0000313" key="3">
    <source>
        <dbReference type="Proteomes" id="UP000050454"/>
    </source>
</evidence>
<dbReference type="RefSeq" id="WP_055143616.1">
    <property type="nucleotide sequence ID" value="NZ_JXSZ01000005.1"/>
</dbReference>
<proteinExistence type="predicted"/>
<organism evidence="2 3">
    <name type="scientific">Jiulongibacter sediminis</name>
    <dbReference type="NCBI Taxonomy" id="1605367"/>
    <lineage>
        <taxon>Bacteria</taxon>
        <taxon>Pseudomonadati</taxon>
        <taxon>Bacteroidota</taxon>
        <taxon>Cytophagia</taxon>
        <taxon>Cytophagales</taxon>
        <taxon>Leadbetterellaceae</taxon>
        <taxon>Jiulongibacter</taxon>
    </lineage>
</organism>
<comment type="caution">
    <text evidence="2">The sequence shown here is derived from an EMBL/GenBank/DDBJ whole genome shotgun (WGS) entry which is preliminary data.</text>
</comment>
<dbReference type="EMBL" id="LGTQ01000005">
    <property type="protein sequence ID" value="KPM49424.1"/>
    <property type="molecule type" value="Genomic_DNA"/>
</dbReference>
<dbReference type="STRING" id="1605367.AFM12_02065"/>
<name>A0A0P7C7D4_9BACT</name>
<dbReference type="Pfam" id="PF13471">
    <property type="entry name" value="Transglut_core3"/>
    <property type="match status" value="1"/>
</dbReference>
<evidence type="ECO:0000259" key="1">
    <source>
        <dbReference type="Pfam" id="PF13471"/>
    </source>
</evidence>